<reference evidence="3" key="1">
    <citation type="submission" date="2022-04" db="EMBL/GenBank/DDBJ databases">
        <authorList>
            <person name="Xu L."/>
            <person name="Lv Z."/>
        </authorList>
    </citation>
    <scope>NUCLEOTIDE SEQUENCE</scope>
    <source>
        <strain evidence="3">LV_2022a</strain>
    </source>
</reference>
<dbReference type="AlphaFoldDB" id="A0AAE2D6L5"/>
<dbReference type="PANTHER" id="PTHR31569">
    <property type="entry name" value="SWIM-TYPE DOMAIN-CONTAINING PROTEIN"/>
    <property type="match status" value="1"/>
</dbReference>
<feature type="transmembrane region" description="Helical" evidence="1">
    <location>
        <begin position="58"/>
        <end position="79"/>
    </location>
</feature>
<feature type="domain" description="ZSWIM1/3 RNaseH-like" evidence="2">
    <location>
        <begin position="17"/>
        <end position="138"/>
    </location>
</feature>
<dbReference type="Proteomes" id="UP001292079">
    <property type="component" value="Unassembled WGS sequence"/>
</dbReference>
<evidence type="ECO:0000256" key="1">
    <source>
        <dbReference type="SAM" id="Phobius"/>
    </source>
</evidence>
<reference evidence="3" key="2">
    <citation type="journal article" date="2023" name="Infect Dis Poverty">
        <title>Chromosome-scale genome of the human blood fluke Schistosoma mekongi and its implications for public health.</title>
        <authorList>
            <person name="Zhou M."/>
            <person name="Xu L."/>
            <person name="Xu D."/>
            <person name="Chen W."/>
            <person name="Khan J."/>
            <person name="Hu Y."/>
            <person name="Huang H."/>
            <person name="Wei H."/>
            <person name="Zhang Y."/>
            <person name="Chusongsang P."/>
            <person name="Tanasarnprasert K."/>
            <person name="Hu X."/>
            <person name="Limpanont Y."/>
            <person name="Lv Z."/>
        </authorList>
    </citation>
    <scope>NUCLEOTIDE SEQUENCE</scope>
    <source>
        <strain evidence="3">LV_2022a</strain>
    </source>
</reference>
<evidence type="ECO:0000313" key="4">
    <source>
        <dbReference type="Proteomes" id="UP001292079"/>
    </source>
</evidence>
<organism evidence="3 4">
    <name type="scientific">Schistosoma mekongi</name>
    <name type="common">Parasitic worm</name>
    <dbReference type="NCBI Taxonomy" id="38744"/>
    <lineage>
        <taxon>Eukaryota</taxon>
        <taxon>Metazoa</taxon>
        <taxon>Spiralia</taxon>
        <taxon>Lophotrochozoa</taxon>
        <taxon>Platyhelminthes</taxon>
        <taxon>Trematoda</taxon>
        <taxon>Digenea</taxon>
        <taxon>Strigeidida</taxon>
        <taxon>Schistosomatoidea</taxon>
        <taxon>Schistosomatidae</taxon>
        <taxon>Schistosoma</taxon>
    </lineage>
</organism>
<dbReference type="InterPro" id="IPR052579">
    <property type="entry name" value="Zinc_finger_SWIM"/>
</dbReference>
<dbReference type="InterPro" id="IPR048324">
    <property type="entry name" value="ZSWIM1-3_RNaseH-like"/>
</dbReference>
<dbReference type="PANTHER" id="PTHR31569:SF4">
    <property type="entry name" value="SWIM-TYPE DOMAIN-CONTAINING PROTEIN"/>
    <property type="match status" value="1"/>
</dbReference>
<keyword evidence="1" id="KW-1133">Transmembrane helix</keyword>
<name>A0AAE2D6L5_SCHME</name>
<keyword evidence="1" id="KW-0812">Transmembrane</keyword>
<accession>A0AAE2D6L5</accession>
<sequence>MHVGMHGCTKLSEVLDEISKDSVVFVEQCEGEITQVSLSHCEQIELYKRFPEVLSFSVTYNASLVGFTIFQVAVTDGLLRSRPIMFSLHTAEQTEDLRVLLTHFRKIFKDVRSTLTVAMDCAVSEPALVQETFSTARIVLSSSYVRKVFKREVSNIVA</sequence>
<evidence type="ECO:0000259" key="2">
    <source>
        <dbReference type="Pfam" id="PF21056"/>
    </source>
</evidence>
<comment type="caution">
    <text evidence="3">The sequence shown here is derived from an EMBL/GenBank/DDBJ whole genome shotgun (WGS) entry which is preliminary data.</text>
</comment>
<dbReference type="EMBL" id="JALJAT010000002">
    <property type="protein sequence ID" value="KAK4473124.1"/>
    <property type="molecule type" value="Genomic_DNA"/>
</dbReference>
<dbReference type="Pfam" id="PF21056">
    <property type="entry name" value="ZSWIM1-3_RNaseH-like"/>
    <property type="match status" value="1"/>
</dbReference>
<protein>
    <recommendedName>
        <fullName evidence="2">ZSWIM1/3 RNaseH-like domain-containing protein</fullName>
    </recommendedName>
</protein>
<proteinExistence type="predicted"/>
<gene>
    <name evidence="3" type="ORF">MN116_004309</name>
</gene>
<keyword evidence="4" id="KW-1185">Reference proteome</keyword>
<keyword evidence="1" id="KW-0472">Membrane</keyword>
<evidence type="ECO:0000313" key="3">
    <source>
        <dbReference type="EMBL" id="KAK4473124.1"/>
    </source>
</evidence>